<keyword evidence="3" id="KW-1185">Reference proteome</keyword>
<dbReference type="InterPro" id="IPR005061">
    <property type="entry name" value="Ist1"/>
</dbReference>
<protein>
    <submittedName>
        <fullName evidence="2">Uncharacterized protein</fullName>
    </submittedName>
</protein>
<dbReference type="RefSeq" id="XP_019914880.1">
    <property type="nucleotide sequence ID" value="XM_020059561.1"/>
</dbReference>
<evidence type="ECO:0000313" key="3">
    <source>
        <dbReference type="Proteomes" id="UP000092716"/>
    </source>
</evidence>
<evidence type="ECO:0000256" key="1">
    <source>
        <dbReference type="ARBA" id="ARBA00005536"/>
    </source>
</evidence>
<accession>A0A1B1DZW7</accession>
<dbReference type="KEGG" id="pcot:PCOAH_00027560"/>
<dbReference type="InterPro" id="IPR042277">
    <property type="entry name" value="IST1-like"/>
</dbReference>
<dbReference type="EMBL" id="CP016247">
    <property type="protein sequence ID" value="ANQ08185.1"/>
    <property type="molecule type" value="Genomic_DNA"/>
</dbReference>
<proteinExistence type="inferred from homology"/>
<organism evidence="2 3">
    <name type="scientific">Plasmodium coatneyi</name>
    <dbReference type="NCBI Taxonomy" id="208452"/>
    <lineage>
        <taxon>Eukaryota</taxon>
        <taxon>Sar</taxon>
        <taxon>Alveolata</taxon>
        <taxon>Apicomplexa</taxon>
        <taxon>Aconoidasida</taxon>
        <taxon>Haemosporida</taxon>
        <taxon>Plasmodiidae</taxon>
        <taxon>Plasmodium</taxon>
    </lineage>
</organism>
<dbReference type="GO" id="GO:0015031">
    <property type="term" value="P:protein transport"/>
    <property type="evidence" value="ECO:0007669"/>
    <property type="project" value="InterPro"/>
</dbReference>
<dbReference type="Proteomes" id="UP000092716">
    <property type="component" value="Chromosome 9"/>
</dbReference>
<comment type="similarity">
    <text evidence="1">Belongs to the IST1 family.</text>
</comment>
<name>A0A1B1DZW7_9APIC</name>
<dbReference type="VEuPathDB" id="PlasmoDB:PCOAH_00027560"/>
<dbReference type="OrthoDB" id="374990at2759"/>
<dbReference type="Gene3D" id="1.20.1260.60">
    <property type="entry name" value="Vacuolar protein sorting-associated protein Ist1"/>
    <property type="match status" value="1"/>
</dbReference>
<evidence type="ECO:0000313" key="2">
    <source>
        <dbReference type="EMBL" id="ANQ08185.1"/>
    </source>
</evidence>
<reference evidence="3" key="1">
    <citation type="submission" date="2016-06" db="EMBL/GenBank/DDBJ databases">
        <title>First high quality genome sequence of Plasmodium coatneyi using continuous long reads from single molecule, real-time sequencing.</title>
        <authorList>
            <person name="Chien J.-T."/>
            <person name="Pakala S.B."/>
            <person name="Geraldo J.A."/>
            <person name="Lapp S.A."/>
            <person name="Barnwell J.W."/>
            <person name="Kissinger J.C."/>
            <person name="Galinski M.R."/>
            <person name="Humphrey J.C."/>
        </authorList>
    </citation>
    <scope>NUCLEOTIDE SEQUENCE [LARGE SCALE GENOMIC DNA]</scope>
    <source>
        <strain evidence="3">Hackeri</strain>
    </source>
</reference>
<gene>
    <name evidence="2" type="ORF">PCOAH_00027560</name>
</gene>
<sequence length="254" mass="29399">MSAGVVKMPMGQEDSKRFGIFLNLFKARVNLLQIKSRTETMVQKKNILFFILNGQTEAAHESICRMLRNENICHICSKLIALCNESTSLAGLNHQKSENKKRLRKCIRNILYCANKLSISNTSNVRTHFMNHFGKDFIEKVEEDYLLLDRNMCDVINKYTFSHKEIAQVHKTFCHEMELPTNNQIDPCHCKCCKFSPKDGTLHAVQKNDILRIVHTYSTHAESVHDLEKKKIFQDMEAQLIQKLSRTLLGRVTQ</sequence>
<dbReference type="Pfam" id="PF03398">
    <property type="entry name" value="Ist1"/>
    <property type="match status" value="1"/>
</dbReference>
<dbReference type="GeneID" id="30909484"/>
<dbReference type="AlphaFoldDB" id="A0A1B1DZW7"/>